<dbReference type="PANTHER" id="PTHR13696:SF52">
    <property type="entry name" value="PARA FAMILY PROTEIN CT_582"/>
    <property type="match status" value="1"/>
</dbReference>
<gene>
    <name evidence="2" type="ORF">LCGC14_0865290</name>
</gene>
<evidence type="ECO:0000259" key="1">
    <source>
        <dbReference type="Pfam" id="PF13614"/>
    </source>
</evidence>
<evidence type="ECO:0000313" key="2">
    <source>
        <dbReference type="EMBL" id="KKN27379.1"/>
    </source>
</evidence>
<dbReference type="Gene3D" id="3.40.50.300">
    <property type="entry name" value="P-loop containing nucleotide triphosphate hydrolases"/>
    <property type="match status" value="1"/>
</dbReference>
<dbReference type="AlphaFoldDB" id="A0A0F9PB94"/>
<dbReference type="Pfam" id="PF13614">
    <property type="entry name" value="AAA_31"/>
    <property type="match status" value="1"/>
</dbReference>
<feature type="domain" description="AAA" evidence="1">
    <location>
        <begin position="2"/>
        <end position="172"/>
    </location>
</feature>
<proteinExistence type="predicted"/>
<dbReference type="InterPro" id="IPR050678">
    <property type="entry name" value="DNA_Partitioning_ATPase"/>
</dbReference>
<name>A0A0F9PB94_9ZZZZ</name>
<dbReference type="EMBL" id="LAZR01002642">
    <property type="protein sequence ID" value="KKN27379.1"/>
    <property type="molecule type" value="Genomic_DNA"/>
</dbReference>
<protein>
    <recommendedName>
        <fullName evidence="1">AAA domain-containing protein</fullName>
    </recommendedName>
</protein>
<accession>A0A0F9PB94</accession>
<sequence length="248" mass="27475">MNRIAISTSKGGVGKTSTAINLGAGLALKGKRVLIIDCDPQGNVGGHFNIASEHSLAELLIDGHKDVIIEVRKNLDIITSGRKRLYNAQRELTKDDFGIFKFKERISFINEFNYDYVFCDFSPTDTLINRAALIFCDKLLIPVSPGIDAIMGAERYIEVSDEIAARGNKPIDIFGILMNLYEGRTVISGEIDNVAREKWGSKVFQTRIRKNVSIGEARIQNQTIFEYAPRSNGAKDFTALTAEVLNVS</sequence>
<dbReference type="InterPro" id="IPR025669">
    <property type="entry name" value="AAA_dom"/>
</dbReference>
<dbReference type="InterPro" id="IPR027417">
    <property type="entry name" value="P-loop_NTPase"/>
</dbReference>
<reference evidence="2" key="1">
    <citation type="journal article" date="2015" name="Nature">
        <title>Complex archaea that bridge the gap between prokaryotes and eukaryotes.</title>
        <authorList>
            <person name="Spang A."/>
            <person name="Saw J.H."/>
            <person name="Jorgensen S.L."/>
            <person name="Zaremba-Niedzwiedzka K."/>
            <person name="Martijn J."/>
            <person name="Lind A.E."/>
            <person name="van Eijk R."/>
            <person name="Schleper C."/>
            <person name="Guy L."/>
            <person name="Ettema T.J."/>
        </authorList>
    </citation>
    <scope>NUCLEOTIDE SEQUENCE</scope>
</reference>
<dbReference type="SUPFAM" id="SSF52540">
    <property type="entry name" value="P-loop containing nucleoside triphosphate hydrolases"/>
    <property type="match status" value="1"/>
</dbReference>
<organism evidence="2">
    <name type="scientific">marine sediment metagenome</name>
    <dbReference type="NCBI Taxonomy" id="412755"/>
    <lineage>
        <taxon>unclassified sequences</taxon>
        <taxon>metagenomes</taxon>
        <taxon>ecological metagenomes</taxon>
    </lineage>
</organism>
<dbReference type="PANTHER" id="PTHR13696">
    <property type="entry name" value="P-LOOP CONTAINING NUCLEOSIDE TRIPHOSPHATE HYDROLASE"/>
    <property type="match status" value="1"/>
</dbReference>
<comment type="caution">
    <text evidence="2">The sequence shown here is derived from an EMBL/GenBank/DDBJ whole genome shotgun (WGS) entry which is preliminary data.</text>
</comment>
<dbReference type="CDD" id="cd02042">
    <property type="entry name" value="ParAB_family"/>
    <property type="match status" value="1"/>
</dbReference>